<proteinExistence type="predicted"/>
<keyword evidence="6" id="KW-0804">Transcription</keyword>
<dbReference type="PANTHER" id="PTHR37461:SF1">
    <property type="entry name" value="ANTI-SIGMA-K FACTOR RSKA"/>
    <property type="match status" value="1"/>
</dbReference>
<evidence type="ECO:0000256" key="1">
    <source>
        <dbReference type="ARBA" id="ARBA00004167"/>
    </source>
</evidence>
<evidence type="ECO:0000259" key="8">
    <source>
        <dbReference type="Pfam" id="PF13490"/>
    </source>
</evidence>
<dbReference type="GO" id="GO:0006417">
    <property type="term" value="P:regulation of translation"/>
    <property type="evidence" value="ECO:0007669"/>
    <property type="project" value="TreeGrafter"/>
</dbReference>
<keyword evidence="3 7" id="KW-1133">Transmembrane helix</keyword>
<dbReference type="Pfam" id="PF13490">
    <property type="entry name" value="zf-HC2"/>
    <property type="match status" value="1"/>
</dbReference>
<dbReference type="InterPro" id="IPR041916">
    <property type="entry name" value="Anti_sigma_zinc_sf"/>
</dbReference>
<comment type="caution">
    <text evidence="9">The sequence shown here is derived from an EMBL/GenBank/DDBJ whole genome shotgun (WGS) entry which is preliminary data.</text>
</comment>
<dbReference type="Gene3D" id="1.10.10.1320">
    <property type="entry name" value="Anti-sigma factor, zinc-finger domain"/>
    <property type="match status" value="1"/>
</dbReference>
<evidence type="ECO:0000313" key="9">
    <source>
        <dbReference type="EMBL" id="MBB5835543.1"/>
    </source>
</evidence>
<keyword evidence="5 7" id="KW-0472">Membrane</keyword>
<dbReference type="AlphaFoldDB" id="A0A7W9J606"/>
<protein>
    <recommendedName>
        <fullName evidence="8">Putative zinc-finger domain-containing protein</fullName>
    </recommendedName>
</protein>
<evidence type="ECO:0000256" key="4">
    <source>
        <dbReference type="ARBA" id="ARBA00023015"/>
    </source>
</evidence>
<dbReference type="InterPro" id="IPR027383">
    <property type="entry name" value="Znf_put"/>
</dbReference>
<evidence type="ECO:0000256" key="3">
    <source>
        <dbReference type="ARBA" id="ARBA00022989"/>
    </source>
</evidence>
<evidence type="ECO:0000256" key="5">
    <source>
        <dbReference type="ARBA" id="ARBA00023136"/>
    </source>
</evidence>
<dbReference type="GO" id="GO:0016020">
    <property type="term" value="C:membrane"/>
    <property type="evidence" value="ECO:0007669"/>
    <property type="project" value="UniProtKB-SubCell"/>
</dbReference>
<gene>
    <name evidence="9" type="ORF">HDA39_002277</name>
</gene>
<feature type="domain" description="Putative zinc-finger" evidence="8">
    <location>
        <begin position="8"/>
        <end position="40"/>
    </location>
</feature>
<reference evidence="9 10" key="1">
    <citation type="submission" date="2020-08" db="EMBL/GenBank/DDBJ databases">
        <title>Sequencing the genomes of 1000 actinobacteria strains.</title>
        <authorList>
            <person name="Klenk H.-P."/>
        </authorList>
    </citation>
    <scope>NUCLEOTIDE SEQUENCE [LARGE SCALE GENOMIC DNA]</scope>
    <source>
        <strain evidence="9 10">DSM 28967</strain>
    </source>
</reference>
<dbReference type="RefSeq" id="WP_184795179.1">
    <property type="nucleotide sequence ID" value="NZ_JACHMY010000001.1"/>
</dbReference>
<dbReference type="Proteomes" id="UP000549971">
    <property type="component" value="Unassembled WGS sequence"/>
</dbReference>
<keyword evidence="2 7" id="KW-0812">Transmembrane</keyword>
<evidence type="ECO:0000256" key="2">
    <source>
        <dbReference type="ARBA" id="ARBA00022692"/>
    </source>
</evidence>
<evidence type="ECO:0000313" key="10">
    <source>
        <dbReference type="Proteomes" id="UP000549971"/>
    </source>
</evidence>
<comment type="subcellular location">
    <subcellularLocation>
        <location evidence="1">Membrane</location>
        <topology evidence="1">Single-pass membrane protein</topology>
    </subcellularLocation>
</comment>
<feature type="transmembrane region" description="Helical" evidence="7">
    <location>
        <begin position="93"/>
        <end position="115"/>
    </location>
</feature>
<keyword evidence="4" id="KW-0805">Transcription regulation</keyword>
<keyword evidence="10" id="KW-1185">Reference proteome</keyword>
<organism evidence="9 10">
    <name type="scientific">Kribbella italica</name>
    <dbReference type="NCBI Taxonomy" id="1540520"/>
    <lineage>
        <taxon>Bacteria</taxon>
        <taxon>Bacillati</taxon>
        <taxon>Actinomycetota</taxon>
        <taxon>Actinomycetes</taxon>
        <taxon>Propionibacteriales</taxon>
        <taxon>Kribbellaceae</taxon>
        <taxon>Kribbella</taxon>
    </lineage>
</organism>
<evidence type="ECO:0000256" key="6">
    <source>
        <dbReference type="ARBA" id="ARBA00023163"/>
    </source>
</evidence>
<sequence>MNPEEHRALRELLGTYALGQLTPAEVTRVRAHLDGCPECRAELAAIAPLAEPLRMVDPDRLGAELPAPPAWLEESILTAIDNEPRRRRPVGRWLVAAAAVVVIGAGGAALGYGLAPKPPEIPLEPVTVAVADPAVRSTADVVPHTWGMEIKLTATGFADGETYRVVVVTADGRTAPAGEFIGTGDREMHCNLNSSVLRPDATAFRVLDDRGRNVASGGL</sequence>
<accession>A0A7W9J606</accession>
<evidence type="ECO:0000256" key="7">
    <source>
        <dbReference type="SAM" id="Phobius"/>
    </source>
</evidence>
<name>A0A7W9J606_9ACTN</name>
<dbReference type="PANTHER" id="PTHR37461">
    <property type="entry name" value="ANTI-SIGMA-K FACTOR RSKA"/>
    <property type="match status" value="1"/>
</dbReference>
<dbReference type="EMBL" id="JACHMY010000001">
    <property type="protein sequence ID" value="MBB5835543.1"/>
    <property type="molecule type" value="Genomic_DNA"/>
</dbReference>
<dbReference type="InterPro" id="IPR051474">
    <property type="entry name" value="Anti-sigma-K/W_factor"/>
</dbReference>
<dbReference type="GO" id="GO:0016989">
    <property type="term" value="F:sigma factor antagonist activity"/>
    <property type="evidence" value="ECO:0007669"/>
    <property type="project" value="TreeGrafter"/>
</dbReference>